<keyword evidence="3" id="KW-1185">Reference proteome</keyword>
<reference evidence="2 3" key="1">
    <citation type="submission" date="2014-10" db="EMBL/GenBank/DDBJ databases">
        <title>Draft genome of the hookworm Ancylostoma caninum.</title>
        <authorList>
            <person name="Mitreva M."/>
        </authorList>
    </citation>
    <scope>NUCLEOTIDE SEQUENCE [LARGE SCALE GENOMIC DNA]</scope>
    <source>
        <strain evidence="2 3">Baltimore</strain>
    </source>
</reference>
<feature type="region of interest" description="Disordered" evidence="1">
    <location>
        <begin position="76"/>
        <end position="105"/>
    </location>
</feature>
<dbReference type="STRING" id="29170.A0A368GEV4"/>
<comment type="caution">
    <text evidence="2">The sequence shown here is derived from an EMBL/GenBank/DDBJ whole genome shotgun (WGS) entry which is preliminary data.</text>
</comment>
<proteinExistence type="predicted"/>
<dbReference type="OrthoDB" id="5836300at2759"/>
<evidence type="ECO:0000313" key="2">
    <source>
        <dbReference type="EMBL" id="RCN41347.1"/>
    </source>
</evidence>
<organism evidence="2 3">
    <name type="scientific">Ancylostoma caninum</name>
    <name type="common">Dog hookworm</name>
    <dbReference type="NCBI Taxonomy" id="29170"/>
    <lineage>
        <taxon>Eukaryota</taxon>
        <taxon>Metazoa</taxon>
        <taxon>Ecdysozoa</taxon>
        <taxon>Nematoda</taxon>
        <taxon>Chromadorea</taxon>
        <taxon>Rhabditida</taxon>
        <taxon>Rhabditina</taxon>
        <taxon>Rhabditomorpha</taxon>
        <taxon>Strongyloidea</taxon>
        <taxon>Ancylostomatidae</taxon>
        <taxon>Ancylostomatinae</taxon>
        <taxon>Ancylostoma</taxon>
    </lineage>
</organism>
<name>A0A368GEV4_ANCCA</name>
<evidence type="ECO:0000256" key="1">
    <source>
        <dbReference type="SAM" id="MobiDB-lite"/>
    </source>
</evidence>
<accession>A0A368GEV4</accession>
<feature type="region of interest" description="Disordered" evidence="1">
    <location>
        <begin position="159"/>
        <end position="184"/>
    </location>
</feature>
<protein>
    <submittedName>
        <fullName evidence="2">Uncharacterized protein</fullName>
    </submittedName>
</protein>
<evidence type="ECO:0000313" key="3">
    <source>
        <dbReference type="Proteomes" id="UP000252519"/>
    </source>
</evidence>
<dbReference type="EMBL" id="JOJR01000239">
    <property type="protein sequence ID" value="RCN41347.1"/>
    <property type="molecule type" value="Genomic_DNA"/>
</dbReference>
<dbReference type="AlphaFoldDB" id="A0A368GEV4"/>
<gene>
    <name evidence="2" type="ORF">ANCCAN_12668</name>
</gene>
<dbReference type="Proteomes" id="UP000252519">
    <property type="component" value="Unassembled WGS sequence"/>
</dbReference>
<sequence>MAPLAFPGQPTPPPPPFIVPTHPTIATFTLPTHPTLAPFTFPTHPTIAPFTVAPPPQFPAAPAAPVLGPQTQQYYRQYGQQPPPQQFQQAVQQPQQQQQLVPAATLPPAQQQGVLQQRFETVVTAGQGRVVAPSQPIQQLAQQPNPTNVNAQIEENAQIVQPVPPSQSAAVSEGRVEKVSSSTPNRVSLWFKEQFDTTGQ</sequence>